<dbReference type="AlphaFoldDB" id="A0AAV2RYZ1"/>
<dbReference type="GO" id="GO:0003924">
    <property type="term" value="F:GTPase activity"/>
    <property type="evidence" value="ECO:0007669"/>
    <property type="project" value="InterPro"/>
</dbReference>
<evidence type="ECO:0000313" key="3">
    <source>
        <dbReference type="Proteomes" id="UP001497623"/>
    </source>
</evidence>
<dbReference type="PANTHER" id="PTHR22796:SF1">
    <property type="entry name" value="VWFA DOMAIN-CONTAINING PROTEIN"/>
    <property type="match status" value="1"/>
</dbReference>
<accession>A0AAV2RYZ1</accession>
<sequence>VRLEKLEKKISDASLGLEHFMREIGQVYEASAHHKKTDYFEKLRNNLPFCAAELLIAGFPLEIMDGNASQMPMIWLEAVFDALTQKLDNKRVYVVSVLGIQSSGKSTLLNTMFGFNFAVSSGRCTKGLFAQLISVDEHLAKDLGFDHILVLDTEGLKAPELGNQKRWHDNELATLVIAMGDVTIVNLMGENTSEIEDILQISVHAFL</sequence>
<dbReference type="Gene3D" id="3.40.50.300">
    <property type="entry name" value="P-loop containing nucleotide triphosphate hydrolases"/>
    <property type="match status" value="1"/>
</dbReference>
<gene>
    <name evidence="2" type="ORF">MNOR_LOCUS30322</name>
</gene>
<evidence type="ECO:0000313" key="2">
    <source>
        <dbReference type="EMBL" id="CAL4149069.1"/>
    </source>
</evidence>
<dbReference type="EMBL" id="CAXKWB010036802">
    <property type="protein sequence ID" value="CAL4149069.1"/>
    <property type="molecule type" value="Genomic_DNA"/>
</dbReference>
<dbReference type="InterPro" id="IPR027417">
    <property type="entry name" value="P-loop_NTPase"/>
</dbReference>
<dbReference type="GO" id="GO:0005525">
    <property type="term" value="F:GTP binding"/>
    <property type="evidence" value="ECO:0007669"/>
    <property type="project" value="InterPro"/>
</dbReference>
<keyword evidence="3" id="KW-1185">Reference proteome</keyword>
<protein>
    <recommendedName>
        <fullName evidence="1">VLIG-type G domain-containing protein</fullName>
    </recommendedName>
</protein>
<dbReference type="PANTHER" id="PTHR22796">
    <property type="entry name" value="URG4-RELATED"/>
    <property type="match status" value="1"/>
</dbReference>
<feature type="domain" description="VLIG-type G" evidence="1">
    <location>
        <begin position="89"/>
        <end position="207"/>
    </location>
</feature>
<dbReference type="PROSITE" id="PS51717">
    <property type="entry name" value="G_VLIG"/>
    <property type="match status" value="1"/>
</dbReference>
<dbReference type="InterPro" id="IPR030383">
    <property type="entry name" value="G_VLIG_dom"/>
</dbReference>
<feature type="non-terminal residue" evidence="2">
    <location>
        <position position="207"/>
    </location>
</feature>
<evidence type="ECO:0000259" key="1">
    <source>
        <dbReference type="PROSITE" id="PS51717"/>
    </source>
</evidence>
<reference evidence="2 3" key="1">
    <citation type="submission" date="2024-05" db="EMBL/GenBank/DDBJ databases">
        <authorList>
            <person name="Wallberg A."/>
        </authorList>
    </citation>
    <scope>NUCLEOTIDE SEQUENCE [LARGE SCALE GENOMIC DNA]</scope>
</reference>
<proteinExistence type="predicted"/>
<dbReference type="Proteomes" id="UP001497623">
    <property type="component" value="Unassembled WGS sequence"/>
</dbReference>
<dbReference type="SUPFAM" id="SSF52540">
    <property type="entry name" value="P-loop containing nucleoside triphosphate hydrolases"/>
    <property type="match status" value="1"/>
</dbReference>
<name>A0AAV2RYZ1_MEGNR</name>
<dbReference type="Pfam" id="PF25683">
    <property type="entry name" value="URGCP_GTPase"/>
    <property type="match status" value="1"/>
</dbReference>
<comment type="caution">
    <text evidence="2">The sequence shown here is derived from an EMBL/GenBank/DDBJ whole genome shotgun (WGS) entry which is preliminary data.</text>
</comment>
<feature type="non-terminal residue" evidence="2">
    <location>
        <position position="1"/>
    </location>
</feature>
<organism evidence="2 3">
    <name type="scientific">Meganyctiphanes norvegica</name>
    <name type="common">Northern krill</name>
    <name type="synonym">Thysanopoda norvegica</name>
    <dbReference type="NCBI Taxonomy" id="48144"/>
    <lineage>
        <taxon>Eukaryota</taxon>
        <taxon>Metazoa</taxon>
        <taxon>Ecdysozoa</taxon>
        <taxon>Arthropoda</taxon>
        <taxon>Crustacea</taxon>
        <taxon>Multicrustacea</taxon>
        <taxon>Malacostraca</taxon>
        <taxon>Eumalacostraca</taxon>
        <taxon>Eucarida</taxon>
        <taxon>Euphausiacea</taxon>
        <taxon>Euphausiidae</taxon>
        <taxon>Meganyctiphanes</taxon>
    </lineage>
</organism>